<dbReference type="Proteomes" id="UP000272622">
    <property type="component" value="Chromosome"/>
</dbReference>
<keyword evidence="3" id="KW-1185">Reference proteome</keyword>
<protein>
    <submittedName>
        <fullName evidence="2">Uncharacterized protein</fullName>
    </submittedName>
</protein>
<evidence type="ECO:0000256" key="1">
    <source>
        <dbReference type="SAM" id="MobiDB-lite"/>
    </source>
</evidence>
<feature type="region of interest" description="Disordered" evidence="1">
    <location>
        <begin position="1"/>
        <end position="36"/>
    </location>
</feature>
<gene>
    <name evidence="2" type="ORF">EI693_03980</name>
</gene>
<reference evidence="2 3" key="1">
    <citation type="submission" date="2018-12" db="EMBL/GenBank/DDBJ databases">
        <authorList>
            <person name="Li S."/>
            <person name="Yang R."/>
            <person name="Chen G."/>
            <person name="Zou L."/>
            <person name="Zhang C."/>
            <person name="Chen Y."/>
            <person name="Liu Z."/>
            <person name="Li Y."/>
            <person name="Yan Y."/>
            <person name="Huang M."/>
            <person name="Chen T."/>
        </authorList>
    </citation>
    <scope>NUCLEOTIDE SEQUENCE [LARGE SCALE GENOMIC DNA]</scope>
    <source>
        <strain evidence="2 3">2014</strain>
    </source>
</reference>
<accession>A0ABM7CLJ9</accession>
<feature type="compositionally biased region" description="Low complexity" evidence="1">
    <location>
        <begin position="1"/>
        <end position="13"/>
    </location>
</feature>
<organism evidence="2 3">
    <name type="scientific">Pseudomonas oryziphila</name>
    <dbReference type="NCBI Taxonomy" id="2894079"/>
    <lineage>
        <taxon>Bacteria</taxon>
        <taxon>Pseudomonadati</taxon>
        <taxon>Pseudomonadota</taxon>
        <taxon>Gammaproteobacteria</taxon>
        <taxon>Pseudomonadales</taxon>
        <taxon>Pseudomonadaceae</taxon>
        <taxon>Pseudomonas</taxon>
    </lineage>
</organism>
<sequence>MQPAASGAGARPPRLSPPCSEPGNCRSGLVPRKARKAGPGFQTEIAGAATQPFRGTRPLLQGTVTLWPGAPPVHTAPGR</sequence>
<proteinExistence type="predicted"/>
<evidence type="ECO:0000313" key="3">
    <source>
        <dbReference type="Proteomes" id="UP000272622"/>
    </source>
</evidence>
<name>A0ABM7CLJ9_9PSED</name>
<evidence type="ECO:0000313" key="2">
    <source>
        <dbReference type="EMBL" id="AZL72297.1"/>
    </source>
</evidence>
<dbReference type="EMBL" id="CP034337">
    <property type="protein sequence ID" value="AZL72297.1"/>
    <property type="molecule type" value="Genomic_DNA"/>
</dbReference>